<dbReference type="Proteomes" id="UP000799423">
    <property type="component" value="Unassembled WGS sequence"/>
</dbReference>
<organism evidence="2 3">
    <name type="scientific">Plenodomus tracheiphilus IPT5</name>
    <dbReference type="NCBI Taxonomy" id="1408161"/>
    <lineage>
        <taxon>Eukaryota</taxon>
        <taxon>Fungi</taxon>
        <taxon>Dikarya</taxon>
        <taxon>Ascomycota</taxon>
        <taxon>Pezizomycotina</taxon>
        <taxon>Dothideomycetes</taxon>
        <taxon>Pleosporomycetidae</taxon>
        <taxon>Pleosporales</taxon>
        <taxon>Pleosporineae</taxon>
        <taxon>Leptosphaeriaceae</taxon>
        <taxon>Plenodomus</taxon>
    </lineage>
</organism>
<reference evidence="2" key="1">
    <citation type="submission" date="2020-01" db="EMBL/GenBank/DDBJ databases">
        <authorList>
            <consortium name="DOE Joint Genome Institute"/>
            <person name="Haridas S."/>
            <person name="Albert R."/>
            <person name="Binder M."/>
            <person name="Bloem J."/>
            <person name="Labutti K."/>
            <person name="Salamov A."/>
            <person name="Andreopoulos B."/>
            <person name="Baker S.E."/>
            <person name="Barry K."/>
            <person name="Bills G."/>
            <person name="Bluhm B.H."/>
            <person name="Cannon C."/>
            <person name="Castanera R."/>
            <person name="Culley D.E."/>
            <person name="Daum C."/>
            <person name="Ezra D."/>
            <person name="Gonzalez J.B."/>
            <person name="Henrissat B."/>
            <person name="Kuo A."/>
            <person name="Liang C."/>
            <person name="Lipzen A."/>
            <person name="Lutzoni F."/>
            <person name="Magnuson J."/>
            <person name="Mondo S."/>
            <person name="Nolan M."/>
            <person name="Ohm R."/>
            <person name="Pangilinan J."/>
            <person name="Park H.-J."/>
            <person name="Ramirez L."/>
            <person name="Alfaro M."/>
            <person name="Sun H."/>
            <person name="Tritt A."/>
            <person name="Yoshinaga Y."/>
            <person name="Zwiers L.-H."/>
            <person name="Turgeon B.G."/>
            <person name="Goodwin S.B."/>
            <person name="Spatafora J.W."/>
            <person name="Crous P.W."/>
            <person name="Grigoriev I.V."/>
        </authorList>
    </citation>
    <scope>NUCLEOTIDE SEQUENCE</scope>
    <source>
        <strain evidence="2">IPT5</strain>
    </source>
</reference>
<keyword evidence="1" id="KW-0732">Signal</keyword>
<sequence length="60" mass="6590">MTILERPVFYALLFAQLATSSVDCITSYGRHATRELSTTTLESHDCAGLGKMMDAGQCLY</sequence>
<feature type="signal peptide" evidence="1">
    <location>
        <begin position="1"/>
        <end position="20"/>
    </location>
</feature>
<evidence type="ECO:0000256" key="1">
    <source>
        <dbReference type="SAM" id="SignalP"/>
    </source>
</evidence>
<evidence type="ECO:0000313" key="2">
    <source>
        <dbReference type="EMBL" id="KAF2847310.1"/>
    </source>
</evidence>
<dbReference type="OrthoDB" id="10349553at2759"/>
<proteinExistence type="predicted"/>
<keyword evidence="3" id="KW-1185">Reference proteome</keyword>
<accession>A0A6A7AVL0</accession>
<dbReference type="EMBL" id="MU006327">
    <property type="protein sequence ID" value="KAF2847310.1"/>
    <property type="molecule type" value="Genomic_DNA"/>
</dbReference>
<name>A0A6A7AVL0_9PLEO</name>
<feature type="chain" id="PRO_5025424974" evidence="1">
    <location>
        <begin position="21"/>
        <end position="60"/>
    </location>
</feature>
<dbReference type="AlphaFoldDB" id="A0A6A7AVL0"/>
<evidence type="ECO:0000313" key="3">
    <source>
        <dbReference type="Proteomes" id="UP000799423"/>
    </source>
</evidence>
<protein>
    <submittedName>
        <fullName evidence="2">Uncharacterized protein</fullName>
    </submittedName>
</protein>
<gene>
    <name evidence="2" type="ORF">T440DRAFT_471202</name>
</gene>